<gene>
    <name evidence="1" type="ORF">HMPREF9431_02398</name>
</gene>
<name>G1WEW1_9BACT</name>
<dbReference type="Proteomes" id="UP000005141">
    <property type="component" value="Unassembled WGS sequence"/>
</dbReference>
<accession>G1WEW1</accession>
<sequence length="43" mass="4965">MHSLLNGCFMMGVREDVWFKVVNYKISNGITLLFFINVEGKGR</sequence>
<comment type="caution">
    <text evidence="1">The sequence shown here is derived from an EMBL/GenBank/DDBJ whole genome shotgun (WGS) entry which is preliminary data.</text>
</comment>
<evidence type="ECO:0000313" key="1">
    <source>
        <dbReference type="EMBL" id="EGV28961.1"/>
    </source>
</evidence>
<protein>
    <submittedName>
        <fullName evidence="1">Uncharacterized protein</fullName>
    </submittedName>
</protein>
<dbReference type="EMBL" id="ADGI01000066">
    <property type="protein sequence ID" value="EGV28961.1"/>
    <property type="molecule type" value="Genomic_DNA"/>
</dbReference>
<keyword evidence="2" id="KW-1185">Reference proteome</keyword>
<dbReference type="HOGENOM" id="CLU_3237787_0_0_10"/>
<organism evidence="1 2">
    <name type="scientific">Segatella oulorum F0390</name>
    <dbReference type="NCBI Taxonomy" id="702438"/>
    <lineage>
        <taxon>Bacteria</taxon>
        <taxon>Pseudomonadati</taxon>
        <taxon>Bacteroidota</taxon>
        <taxon>Bacteroidia</taxon>
        <taxon>Bacteroidales</taxon>
        <taxon>Prevotellaceae</taxon>
        <taxon>Segatella</taxon>
    </lineage>
</organism>
<proteinExistence type="predicted"/>
<dbReference type="AlphaFoldDB" id="G1WEW1"/>
<evidence type="ECO:0000313" key="2">
    <source>
        <dbReference type="Proteomes" id="UP000005141"/>
    </source>
</evidence>
<reference evidence="1 2" key="1">
    <citation type="submission" date="2011-07" db="EMBL/GenBank/DDBJ databases">
        <title>The Genome Sequence of Prevotella oulorum F0390.</title>
        <authorList>
            <consortium name="The Broad Institute Genome Sequencing Platform"/>
            <consortium name="The Broad Institute Genome Sequencing Center for Infectious Disease"/>
            <person name="Earl A."/>
            <person name="Ward D."/>
            <person name="Feldgarden M."/>
            <person name="Gevers D."/>
            <person name="Izard J."/>
            <person name="Ganesan A."/>
            <person name="Baranova O.V."/>
            <person name="Blanton J.M."/>
            <person name="Tanner A.C."/>
            <person name="Dewhirst F.E."/>
            <person name="Young S.K."/>
            <person name="Zeng Q."/>
            <person name="Gargeya S."/>
            <person name="Fitzgerald M."/>
            <person name="Haas B."/>
            <person name="Abouelleil A."/>
            <person name="Alvarado L."/>
            <person name="Arachchi H.M."/>
            <person name="Berlin A."/>
            <person name="Brown A."/>
            <person name="Chapman S.B."/>
            <person name="Chen Z."/>
            <person name="Dunbar C."/>
            <person name="Freedman E."/>
            <person name="Gearin G."/>
            <person name="Gellesch M."/>
            <person name="Goldberg J."/>
            <person name="Griggs A."/>
            <person name="Gujja S."/>
            <person name="Heiman D."/>
            <person name="Howarth C."/>
            <person name="Larson L."/>
            <person name="Lui A."/>
            <person name="MacDonald P.J.P."/>
            <person name="Mehta T."/>
            <person name="Montmayeur A."/>
            <person name="Murphy C."/>
            <person name="Neiman D."/>
            <person name="Pearson M."/>
            <person name="Priest M."/>
            <person name="Roberts A."/>
            <person name="Saif S."/>
            <person name="Shea T."/>
            <person name="Shenoy N."/>
            <person name="Sisk P."/>
            <person name="Stolte C."/>
            <person name="Sykes S."/>
            <person name="Wortman J."/>
            <person name="Nusbaum C."/>
            <person name="Birren B."/>
        </authorList>
    </citation>
    <scope>NUCLEOTIDE SEQUENCE [LARGE SCALE GENOMIC DNA]</scope>
    <source>
        <strain evidence="1 2">F0390</strain>
    </source>
</reference>